<sequence>MFFDVAHPNRFELDPNVPASRNSYNLFLRQVLLPTNRIDPKYQGQPFGSQKTYLTAFKFPQSLGIGAFLGLILFTAITFLIDQSRGINAYMLKQLKNGSYIAFTKGFWLFFVPSLATIFSLLLAYFAKIMFIPAKFLDFSPLYYFSVILEMFFSSLLLFAFEFLIDSFFGSIFGKIYASFAAFIATILFLFSTGAIFDFFNNFLRLNLHFNWKFLKNINEFFDQNFFGYLAPLVLSIIIIALALRIYRSYSIESDNNFVRSWKIRKAFFAFVFFLSVWIFWIPVLIRLVFPSWQSSSFGNNVSGNVWWVVWGFIIIAFNYWMIFQPNLSFDKLKRKLRIK</sequence>
<evidence type="ECO:0000313" key="2">
    <source>
        <dbReference type="EMBL" id="KGO32485.1"/>
    </source>
</evidence>
<evidence type="ECO:0000256" key="1">
    <source>
        <dbReference type="SAM" id="Phobius"/>
    </source>
</evidence>
<feature type="transmembrane region" description="Helical" evidence="1">
    <location>
        <begin position="267"/>
        <end position="286"/>
    </location>
</feature>
<feature type="transmembrane region" description="Helical" evidence="1">
    <location>
        <begin position="142"/>
        <end position="164"/>
    </location>
</feature>
<protein>
    <recommendedName>
        <fullName evidence="4">ABC transporter permease</fullName>
    </recommendedName>
</protein>
<feature type="transmembrane region" description="Helical" evidence="1">
    <location>
        <begin position="63"/>
        <end position="81"/>
    </location>
</feature>
<gene>
    <name evidence="2" type="ORF">Q757_00770</name>
</gene>
<evidence type="ECO:0008006" key="4">
    <source>
        <dbReference type="Google" id="ProtNLM"/>
    </source>
</evidence>
<name>A0ABR4XSL1_9LACO</name>
<feature type="transmembrane region" description="Helical" evidence="1">
    <location>
        <begin position="176"/>
        <end position="197"/>
    </location>
</feature>
<keyword evidence="1" id="KW-0472">Membrane</keyword>
<dbReference type="EMBL" id="AXCV01000014">
    <property type="protein sequence ID" value="KGO32485.1"/>
    <property type="molecule type" value="Genomic_DNA"/>
</dbReference>
<proteinExistence type="predicted"/>
<reference evidence="2 3" key="1">
    <citation type="journal article" date="2014" name="Antonie Van Leeuwenhoek">
        <title>Oenococcus alcoholitolerans sp. nov., a lactic acid bacteria isolated from cachaca and ethanol fermentation processes.</title>
        <authorList>
            <person name="Badotti F."/>
            <person name="Moreira A.P."/>
            <person name="Tonon L.A."/>
            <person name="de Lucena B.T."/>
            <person name="Gomes Fde C."/>
            <person name="Kruger R."/>
            <person name="Thompson C.C."/>
            <person name="de Morais M.A.Jr."/>
            <person name="Rosa C.A."/>
            <person name="Thompson F.L."/>
        </authorList>
    </citation>
    <scope>NUCLEOTIDE SEQUENCE [LARGE SCALE GENOMIC DNA]</scope>
    <source>
        <strain evidence="2 3">UFRJ-M7.2.18</strain>
    </source>
</reference>
<keyword evidence="1" id="KW-0812">Transmembrane</keyword>
<accession>A0ABR4XSL1</accession>
<feature type="transmembrane region" description="Helical" evidence="1">
    <location>
        <begin position="102"/>
        <end position="127"/>
    </location>
</feature>
<keyword evidence="3" id="KW-1185">Reference proteome</keyword>
<comment type="caution">
    <text evidence="2">The sequence shown here is derived from an EMBL/GenBank/DDBJ whole genome shotgun (WGS) entry which is preliminary data.</text>
</comment>
<keyword evidence="1" id="KW-1133">Transmembrane helix</keyword>
<organism evidence="2 3">
    <name type="scientific">Oenococcus alcoholitolerans</name>
    <dbReference type="NCBI Taxonomy" id="931074"/>
    <lineage>
        <taxon>Bacteria</taxon>
        <taxon>Bacillati</taxon>
        <taxon>Bacillota</taxon>
        <taxon>Bacilli</taxon>
        <taxon>Lactobacillales</taxon>
        <taxon>Lactobacillaceae</taxon>
        <taxon>Oenococcus</taxon>
    </lineage>
</organism>
<evidence type="ECO:0000313" key="3">
    <source>
        <dbReference type="Proteomes" id="UP000030023"/>
    </source>
</evidence>
<feature type="transmembrane region" description="Helical" evidence="1">
    <location>
        <begin position="226"/>
        <end position="247"/>
    </location>
</feature>
<feature type="transmembrane region" description="Helical" evidence="1">
    <location>
        <begin position="306"/>
        <end position="330"/>
    </location>
</feature>
<dbReference type="Proteomes" id="UP000030023">
    <property type="component" value="Unassembled WGS sequence"/>
</dbReference>